<comment type="caution">
    <text evidence="2">The sequence shown here is derived from an EMBL/GenBank/DDBJ whole genome shotgun (WGS) entry which is preliminary data.</text>
</comment>
<sequence>MIQSMPNDERHRLPPSSSDLEALGVSPSPTFTSISFSPDSQISPSCTSGDIPIMFHLSSEDSIASLCQSAHRLNTATTLQPSASAQTVESVSTFGPHRHRNEGPVFEHRSSSYAARYSQICSLLGLEGDPDQSFGDTSVSSDQTNPSPSPSPCVMYIFTAFLKLTLSQISLQDLLLGQSTISRVQRSAFGIRCNARLTSTPVPDAQQVVDHCLPAPCS</sequence>
<organism evidence="2 3">
    <name type="scientific">Schizophyllum amplum</name>
    <dbReference type="NCBI Taxonomy" id="97359"/>
    <lineage>
        <taxon>Eukaryota</taxon>
        <taxon>Fungi</taxon>
        <taxon>Dikarya</taxon>
        <taxon>Basidiomycota</taxon>
        <taxon>Agaricomycotina</taxon>
        <taxon>Agaricomycetes</taxon>
        <taxon>Agaricomycetidae</taxon>
        <taxon>Agaricales</taxon>
        <taxon>Schizophyllaceae</taxon>
        <taxon>Schizophyllum</taxon>
    </lineage>
</organism>
<evidence type="ECO:0000256" key="1">
    <source>
        <dbReference type="SAM" id="MobiDB-lite"/>
    </source>
</evidence>
<evidence type="ECO:0000313" key="2">
    <source>
        <dbReference type="EMBL" id="TRM66042.1"/>
    </source>
</evidence>
<protein>
    <submittedName>
        <fullName evidence="2">Uncharacterized protein</fullName>
    </submittedName>
</protein>
<keyword evidence="3" id="KW-1185">Reference proteome</keyword>
<proteinExistence type="predicted"/>
<gene>
    <name evidence="2" type="ORF">BD626DRAFT_196028</name>
</gene>
<accession>A0A550CML4</accession>
<evidence type="ECO:0000313" key="3">
    <source>
        <dbReference type="Proteomes" id="UP000320762"/>
    </source>
</evidence>
<name>A0A550CML4_9AGAR</name>
<reference evidence="2 3" key="1">
    <citation type="journal article" date="2019" name="New Phytol.">
        <title>Comparative genomics reveals unique wood-decay strategies and fruiting body development in the Schizophyllaceae.</title>
        <authorList>
            <person name="Almasi E."/>
            <person name="Sahu N."/>
            <person name="Krizsan K."/>
            <person name="Balint B."/>
            <person name="Kovacs G.M."/>
            <person name="Kiss B."/>
            <person name="Cseklye J."/>
            <person name="Drula E."/>
            <person name="Henrissat B."/>
            <person name="Nagy I."/>
            <person name="Chovatia M."/>
            <person name="Adam C."/>
            <person name="LaButti K."/>
            <person name="Lipzen A."/>
            <person name="Riley R."/>
            <person name="Grigoriev I.V."/>
            <person name="Nagy L.G."/>
        </authorList>
    </citation>
    <scope>NUCLEOTIDE SEQUENCE [LARGE SCALE GENOMIC DNA]</scope>
    <source>
        <strain evidence="2 3">NL-1724</strain>
    </source>
</reference>
<feature type="region of interest" description="Disordered" evidence="1">
    <location>
        <begin position="1"/>
        <end position="24"/>
    </location>
</feature>
<dbReference type="EMBL" id="VDMD01000004">
    <property type="protein sequence ID" value="TRM66042.1"/>
    <property type="molecule type" value="Genomic_DNA"/>
</dbReference>
<dbReference type="AlphaFoldDB" id="A0A550CML4"/>
<dbReference type="OrthoDB" id="2877393at2759"/>
<dbReference type="Proteomes" id="UP000320762">
    <property type="component" value="Unassembled WGS sequence"/>
</dbReference>